<evidence type="ECO:0000256" key="7">
    <source>
        <dbReference type="ARBA" id="ARBA00022737"/>
    </source>
</evidence>
<dbReference type="CDD" id="cd22584">
    <property type="entry name" value="Rcat_RBR_unk"/>
    <property type="match status" value="1"/>
</dbReference>
<keyword evidence="9" id="KW-0833">Ubl conjugation pathway</keyword>
<dbReference type="OMA" id="CLQDTDM"/>
<organism evidence="16 17">
    <name type="scientific">Klebsormidium nitens</name>
    <name type="common">Green alga</name>
    <name type="synonym">Ulothrix nitens</name>
    <dbReference type="NCBI Taxonomy" id="105231"/>
    <lineage>
        <taxon>Eukaryota</taxon>
        <taxon>Viridiplantae</taxon>
        <taxon>Streptophyta</taxon>
        <taxon>Klebsormidiophyceae</taxon>
        <taxon>Klebsormidiales</taxon>
        <taxon>Klebsormidiaceae</taxon>
        <taxon>Klebsormidium</taxon>
    </lineage>
</organism>
<comment type="similarity">
    <text evidence="3">Belongs to the RBR family. Ariadne subfamily.</text>
</comment>
<feature type="coiled-coil region" evidence="12">
    <location>
        <begin position="55"/>
        <end position="89"/>
    </location>
</feature>
<feature type="domain" description="RING-type" evidence="13">
    <location>
        <begin position="301"/>
        <end position="346"/>
    </location>
</feature>
<keyword evidence="12" id="KW-0175">Coiled coil</keyword>
<dbReference type="InterPro" id="IPR001841">
    <property type="entry name" value="Znf_RING"/>
</dbReference>
<dbReference type="OrthoDB" id="10009520at2759"/>
<dbReference type="PROSITE" id="PS50103">
    <property type="entry name" value="ZF_C3H1"/>
    <property type="match status" value="1"/>
</dbReference>
<evidence type="ECO:0000259" key="13">
    <source>
        <dbReference type="PROSITE" id="PS50089"/>
    </source>
</evidence>
<dbReference type="InterPro" id="IPR036855">
    <property type="entry name" value="Znf_CCCH_sf"/>
</dbReference>
<evidence type="ECO:0000256" key="9">
    <source>
        <dbReference type="ARBA" id="ARBA00022786"/>
    </source>
</evidence>
<evidence type="ECO:0000256" key="8">
    <source>
        <dbReference type="ARBA" id="ARBA00022771"/>
    </source>
</evidence>
<evidence type="ECO:0000313" key="17">
    <source>
        <dbReference type="Proteomes" id="UP000054558"/>
    </source>
</evidence>
<accession>A0A1Y1IFL8</accession>
<dbReference type="GO" id="GO:0006511">
    <property type="term" value="P:ubiquitin-dependent protein catabolic process"/>
    <property type="evidence" value="ECO:0000318"/>
    <property type="project" value="GO_Central"/>
</dbReference>
<dbReference type="AlphaFoldDB" id="A0A1Y1IFL8"/>
<keyword evidence="17" id="KW-1185">Reference proteome</keyword>
<dbReference type="PROSITE" id="PS00518">
    <property type="entry name" value="ZF_RING_1"/>
    <property type="match status" value="1"/>
</dbReference>
<dbReference type="SUPFAM" id="SSF90229">
    <property type="entry name" value="CCCH zinc finger"/>
    <property type="match status" value="1"/>
</dbReference>
<evidence type="ECO:0000256" key="3">
    <source>
        <dbReference type="ARBA" id="ARBA00005884"/>
    </source>
</evidence>
<reference evidence="16 17" key="1">
    <citation type="journal article" date="2014" name="Nat. Commun.">
        <title>Klebsormidium flaccidum genome reveals primary factors for plant terrestrial adaptation.</title>
        <authorList>
            <person name="Hori K."/>
            <person name="Maruyama F."/>
            <person name="Fujisawa T."/>
            <person name="Togashi T."/>
            <person name="Yamamoto N."/>
            <person name="Seo M."/>
            <person name="Sato S."/>
            <person name="Yamada T."/>
            <person name="Mori H."/>
            <person name="Tajima N."/>
            <person name="Moriyama T."/>
            <person name="Ikeuchi M."/>
            <person name="Watanabe M."/>
            <person name="Wada H."/>
            <person name="Kobayashi K."/>
            <person name="Saito M."/>
            <person name="Masuda T."/>
            <person name="Sasaki-Sekimoto Y."/>
            <person name="Mashiguchi K."/>
            <person name="Awai K."/>
            <person name="Shimojima M."/>
            <person name="Masuda S."/>
            <person name="Iwai M."/>
            <person name="Nobusawa T."/>
            <person name="Narise T."/>
            <person name="Kondo S."/>
            <person name="Saito H."/>
            <person name="Sato R."/>
            <person name="Murakawa M."/>
            <person name="Ihara Y."/>
            <person name="Oshima-Yamada Y."/>
            <person name="Ohtaka K."/>
            <person name="Satoh M."/>
            <person name="Sonobe K."/>
            <person name="Ishii M."/>
            <person name="Ohtani R."/>
            <person name="Kanamori-Sato M."/>
            <person name="Honoki R."/>
            <person name="Miyazaki D."/>
            <person name="Mochizuki H."/>
            <person name="Umetsu J."/>
            <person name="Higashi K."/>
            <person name="Shibata D."/>
            <person name="Kamiya Y."/>
            <person name="Sato N."/>
            <person name="Nakamura Y."/>
            <person name="Tabata S."/>
            <person name="Ida S."/>
            <person name="Kurokawa K."/>
            <person name="Ohta H."/>
        </authorList>
    </citation>
    <scope>NUCLEOTIDE SEQUENCE [LARGE SCALE GENOMIC DNA]</scope>
    <source>
        <strain evidence="16 17">NIES-2285</strain>
    </source>
</reference>
<dbReference type="SMART" id="SM00647">
    <property type="entry name" value="IBR"/>
    <property type="match status" value="2"/>
</dbReference>
<evidence type="ECO:0000256" key="4">
    <source>
        <dbReference type="ARBA" id="ARBA00012251"/>
    </source>
</evidence>
<protein>
    <recommendedName>
        <fullName evidence="4">RBR-type E3 ubiquitin transferase</fullName>
        <ecNumber evidence="4">2.3.2.31</ecNumber>
    </recommendedName>
</protein>
<dbReference type="GO" id="GO:0031624">
    <property type="term" value="F:ubiquitin conjugating enzyme binding"/>
    <property type="evidence" value="ECO:0000318"/>
    <property type="project" value="GO_Central"/>
</dbReference>
<evidence type="ECO:0000259" key="14">
    <source>
        <dbReference type="PROSITE" id="PS50103"/>
    </source>
</evidence>
<dbReference type="Gene3D" id="3.30.40.10">
    <property type="entry name" value="Zinc/RING finger domain, C3HC4 (zinc finger)"/>
    <property type="match status" value="1"/>
</dbReference>
<dbReference type="Pfam" id="PF01485">
    <property type="entry name" value="IBR"/>
    <property type="match status" value="2"/>
</dbReference>
<evidence type="ECO:0000256" key="11">
    <source>
        <dbReference type="PROSITE-ProRule" id="PRU00723"/>
    </source>
</evidence>
<evidence type="ECO:0000256" key="1">
    <source>
        <dbReference type="ARBA" id="ARBA00001798"/>
    </source>
</evidence>
<keyword evidence="5" id="KW-0808">Transferase</keyword>
<dbReference type="Proteomes" id="UP000054558">
    <property type="component" value="Unassembled WGS sequence"/>
</dbReference>
<dbReference type="PROSITE" id="PS50089">
    <property type="entry name" value="ZF_RING_2"/>
    <property type="match status" value="1"/>
</dbReference>
<dbReference type="GO" id="GO:0005737">
    <property type="term" value="C:cytoplasm"/>
    <property type="evidence" value="ECO:0000318"/>
    <property type="project" value="GO_Central"/>
</dbReference>
<evidence type="ECO:0000256" key="5">
    <source>
        <dbReference type="ARBA" id="ARBA00022679"/>
    </source>
</evidence>
<evidence type="ECO:0000259" key="15">
    <source>
        <dbReference type="PROSITE" id="PS51873"/>
    </source>
</evidence>
<proteinExistence type="inferred from homology"/>
<keyword evidence="6 11" id="KW-0479">Metal-binding</keyword>
<dbReference type="GO" id="GO:0000151">
    <property type="term" value="C:ubiquitin ligase complex"/>
    <property type="evidence" value="ECO:0000318"/>
    <property type="project" value="GO_Central"/>
</dbReference>
<dbReference type="GO" id="GO:0016567">
    <property type="term" value="P:protein ubiquitination"/>
    <property type="evidence" value="ECO:0007669"/>
    <property type="project" value="InterPro"/>
</dbReference>
<comment type="function">
    <text evidence="2">Might act as an E3 ubiquitin-protein ligase, or as part of E3 complex, which accepts ubiquitin from specific E2 ubiquitin-conjugating enzymes and then transfers it to substrates.</text>
</comment>
<dbReference type="SMART" id="SM00356">
    <property type="entry name" value="ZnF_C3H1"/>
    <property type="match status" value="1"/>
</dbReference>
<evidence type="ECO:0000313" key="16">
    <source>
        <dbReference type="EMBL" id="GAQ88832.1"/>
    </source>
</evidence>
<dbReference type="InterPro" id="IPR013083">
    <property type="entry name" value="Znf_RING/FYVE/PHD"/>
</dbReference>
<dbReference type="Gene3D" id="1.20.120.1750">
    <property type="match status" value="1"/>
</dbReference>
<dbReference type="InterPro" id="IPR002867">
    <property type="entry name" value="IBR_dom"/>
</dbReference>
<keyword evidence="10 11" id="KW-0862">Zinc</keyword>
<evidence type="ECO:0000256" key="12">
    <source>
        <dbReference type="SAM" id="Coils"/>
    </source>
</evidence>
<dbReference type="CDD" id="cd22582">
    <property type="entry name" value="BRcat_RBR_unk"/>
    <property type="match status" value="1"/>
</dbReference>
<name>A0A1Y1IFL8_KLENI</name>
<comment type="catalytic activity">
    <reaction evidence="1">
        <text>[E2 ubiquitin-conjugating enzyme]-S-ubiquitinyl-L-cysteine + [acceptor protein]-L-lysine = [E2 ubiquitin-conjugating enzyme]-L-cysteine + [acceptor protein]-N(6)-ubiquitinyl-L-lysine.</text>
        <dbReference type="EC" id="2.3.2.31"/>
    </reaction>
</comment>
<dbReference type="EC" id="2.3.2.31" evidence="4"/>
<dbReference type="GO" id="GO:0061630">
    <property type="term" value="F:ubiquitin protein ligase activity"/>
    <property type="evidence" value="ECO:0000318"/>
    <property type="project" value="GO_Central"/>
</dbReference>
<dbReference type="InterPro" id="IPR031127">
    <property type="entry name" value="E3_UB_ligase_RBR"/>
</dbReference>
<keyword evidence="8 11" id="KW-0863">Zinc-finger</keyword>
<dbReference type="STRING" id="105231.A0A1Y1IFL8"/>
<sequence length="583" mass="65170">MAAVMMEDPSLGQPAEAESASLHLQDMEMAYKMQLHEVLLASSHTATQNGIPAGIDDYTREILDVEVETQEQQEALRRQTEEVERAREATAGERAAAAARQEAAMQYRLEKSDANFARYLDELSDSEWEDYGDMYDIHSLPPEERDFPEQVQLRCLGIAENDRAGAGALLIGSNDQPLMELSPQLEGVHTACTAELQVILEGLRAVRALGFQRPRLALSPFVLLKLSGSVAPIDATELSTLVAVQGLIAELGANVKGVPIERNKRALRLARTSIAKYVNEPPPVLSHPVLPDEAKGVQEPCPICLENHPPAAMFALARCRHKFCKACAAQHATVRVRARALPVPCPDPGCGGEFSREDCEVVLPPDVFGLLLDVQAENCIPGEERVYCPYKDCSVMMSAGDWGGADAPSSSSHPHRTAVGRVDCVNCRRPFCLECRVPWHQRMTCRQYQDLPPDQRAIEDVKLHNLAAEKQWKQCPACRRMIELAEGCNHMTCVCGTEFCYVCAMLWRGGRATCECPLFDDVAEENEEQVRHDYEADRRRRLVRAYKTRLCVHYMRGHCRNGDWCRFAHGENELRYPEDNMED</sequence>
<dbReference type="SUPFAM" id="SSF57850">
    <property type="entry name" value="RING/U-box"/>
    <property type="match status" value="2"/>
</dbReference>
<evidence type="ECO:0000256" key="2">
    <source>
        <dbReference type="ARBA" id="ARBA00003976"/>
    </source>
</evidence>
<dbReference type="GO" id="GO:0008270">
    <property type="term" value="F:zinc ion binding"/>
    <property type="evidence" value="ECO:0007669"/>
    <property type="project" value="UniProtKB-KW"/>
</dbReference>
<dbReference type="InterPro" id="IPR017907">
    <property type="entry name" value="Znf_RING_CS"/>
</dbReference>
<dbReference type="InterPro" id="IPR000571">
    <property type="entry name" value="Znf_CCCH"/>
</dbReference>
<feature type="zinc finger region" description="C3H1-type" evidence="11">
    <location>
        <begin position="545"/>
        <end position="572"/>
    </location>
</feature>
<keyword evidence="7" id="KW-0677">Repeat</keyword>
<evidence type="ECO:0000256" key="6">
    <source>
        <dbReference type="ARBA" id="ARBA00022723"/>
    </source>
</evidence>
<dbReference type="InterPro" id="IPR044066">
    <property type="entry name" value="TRIAD_supradom"/>
</dbReference>
<feature type="domain" description="RING-type" evidence="15">
    <location>
        <begin position="297"/>
        <end position="520"/>
    </location>
</feature>
<evidence type="ECO:0000256" key="10">
    <source>
        <dbReference type="ARBA" id="ARBA00022833"/>
    </source>
</evidence>
<dbReference type="EMBL" id="DF237411">
    <property type="protein sequence ID" value="GAQ88832.1"/>
    <property type="molecule type" value="Genomic_DNA"/>
</dbReference>
<dbReference type="PANTHER" id="PTHR11685">
    <property type="entry name" value="RBR FAMILY RING FINGER AND IBR DOMAIN-CONTAINING"/>
    <property type="match status" value="1"/>
</dbReference>
<gene>
    <name evidence="16" type="ORF">KFL_004620120</name>
</gene>
<dbReference type="PROSITE" id="PS51873">
    <property type="entry name" value="TRIAD"/>
    <property type="match status" value="1"/>
</dbReference>
<feature type="domain" description="C3H1-type" evidence="14">
    <location>
        <begin position="545"/>
        <end position="572"/>
    </location>
</feature>
<dbReference type="Pfam" id="PF25427">
    <property type="entry name" value="zf-CCCH_UNK"/>
    <property type="match status" value="1"/>
</dbReference>